<gene>
    <name evidence="1" type="ORF">POM88_023035</name>
</gene>
<reference evidence="1" key="2">
    <citation type="submission" date="2023-05" db="EMBL/GenBank/DDBJ databases">
        <authorList>
            <person name="Schelkunov M.I."/>
        </authorList>
    </citation>
    <scope>NUCLEOTIDE SEQUENCE</scope>
    <source>
        <strain evidence="1">Hsosn_3</strain>
        <tissue evidence="1">Leaf</tissue>
    </source>
</reference>
<dbReference type="EMBL" id="JAUIZM010000005">
    <property type="protein sequence ID" value="KAK1385300.1"/>
    <property type="molecule type" value="Genomic_DNA"/>
</dbReference>
<dbReference type="AlphaFoldDB" id="A0AAD8IJX1"/>
<protein>
    <submittedName>
        <fullName evidence="1">Uncharacterized protein</fullName>
    </submittedName>
</protein>
<sequence length="155" mass="17260">MSFSWSTPVVVLGEKSPPWSPPVDLGHLSTISFAEYIETIATPHSTFLPELETTIVMVYGMCWESSGWGRTDGLKKLVGIIMNRPTGAPVCGKMTMTSYDVIAQADNALHGIRRLKMRFKEQEQSKQFLEIVTTTEKGCLHLLQYLTMGVKTCAM</sequence>
<dbReference type="Proteomes" id="UP001237642">
    <property type="component" value="Unassembled WGS sequence"/>
</dbReference>
<keyword evidence="2" id="KW-1185">Reference proteome</keyword>
<accession>A0AAD8IJX1</accession>
<organism evidence="1 2">
    <name type="scientific">Heracleum sosnowskyi</name>
    <dbReference type="NCBI Taxonomy" id="360622"/>
    <lineage>
        <taxon>Eukaryota</taxon>
        <taxon>Viridiplantae</taxon>
        <taxon>Streptophyta</taxon>
        <taxon>Embryophyta</taxon>
        <taxon>Tracheophyta</taxon>
        <taxon>Spermatophyta</taxon>
        <taxon>Magnoliopsida</taxon>
        <taxon>eudicotyledons</taxon>
        <taxon>Gunneridae</taxon>
        <taxon>Pentapetalae</taxon>
        <taxon>asterids</taxon>
        <taxon>campanulids</taxon>
        <taxon>Apiales</taxon>
        <taxon>Apiaceae</taxon>
        <taxon>Apioideae</taxon>
        <taxon>apioid superclade</taxon>
        <taxon>Tordylieae</taxon>
        <taxon>Tordyliinae</taxon>
        <taxon>Heracleum</taxon>
    </lineage>
</organism>
<name>A0AAD8IJX1_9APIA</name>
<reference evidence="1" key="1">
    <citation type="submission" date="2023-02" db="EMBL/GenBank/DDBJ databases">
        <title>Genome of toxic invasive species Heracleum sosnowskyi carries increased number of genes despite the absence of recent whole-genome duplications.</title>
        <authorList>
            <person name="Schelkunov M."/>
            <person name="Shtratnikova V."/>
            <person name="Makarenko M."/>
            <person name="Klepikova A."/>
            <person name="Omelchenko D."/>
            <person name="Novikova G."/>
            <person name="Obukhova E."/>
            <person name="Bogdanov V."/>
            <person name="Penin A."/>
            <person name="Logacheva M."/>
        </authorList>
    </citation>
    <scope>NUCLEOTIDE SEQUENCE</scope>
    <source>
        <strain evidence="1">Hsosn_3</strain>
        <tissue evidence="1">Leaf</tissue>
    </source>
</reference>
<proteinExistence type="predicted"/>
<comment type="caution">
    <text evidence="1">The sequence shown here is derived from an EMBL/GenBank/DDBJ whole genome shotgun (WGS) entry which is preliminary data.</text>
</comment>
<evidence type="ECO:0000313" key="1">
    <source>
        <dbReference type="EMBL" id="KAK1385300.1"/>
    </source>
</evidence>
<evidence type="ECO:0000313" key="2">
    <source>
        <dbReference type="Proteomes" id="UP001237642"/>
    </source>
</evidence>